<dbReference type="InParanoid" id="G2QIJ6"/>
<proteinExistence type="predicted"/>
<evidence type="ECO:0000313" key="4">
    <source>
        <dbReference type="Proteomes" id="UP000007322"/>
    </source>
</evidence>
<keyword evidence="4" id="KW-1185">Reference proteome</keyword>
<dbReference type="STRING" id="573729.G2QIJ6"/>
<evidence type="ECO:0000313" key="3">
    <source>
        <dbReference type="EMBL" id="AEO59527.1"/>
    </source>
</evidence>
<protein>
    <submittedName>
        <fullName evidence="3">Uncharacterized protein</fullName>
    </submittedName>
</protein>
<feature type="domain" description="Heterokaryon incompatibility" evidence="1">
    <location>
        <begin position="22"/>
        <end position="119"/>
    </location>
</feature>
<accession>G2QIJ6</accession>
<dbReference type="EMBL" id="CP003006">
    <property type="protein sequence ID" value="AEO59527.1"/>
    <property type="molecule type" value="Genomic_DNA"/>
</dbReference>
<dbReference type="PANTHER" id="PTHR10622:SF10">
    <property type="entry name" value="HET DOMAIN-CONTAINING PROTEIN"/>
    <property type="match status" value="1"/>
</dbReference>
<dbReference type="HOGENOM" id="CLU_000288_138_11_1"/>
<sequence>MRLLNATTFEVEELYGSEIPQYAILSHTWGAEEVTLQEVEAFARYRRSRREHARHMQKAGFSKIDYACRQAIKDGYRYVWVDTCCIDKRSSAEVSEAVNSMFDWYQRAAVCYAYLEDVHFDDYTEGYRTWKDHFHRSRWFTRGWTLQELLAPKKVVFYARGWRLLGTKSSLVKHVVKATGIDEVTLIDPKLIHNASVAQRMSWAANRTTTRIEDQAYSLLGIFGVNMPIIYGEGTKAFLRLQEEIIKRSDDHSIFAWGTLGHPSSHPHHPHHLADPSDDDLDYAAMTGTTGVLATSPRDFAGMERVITTAPPPNRDTSDYAMTNKGLRITLDMTRQRGDAEDNTTTTTTTTTTTHLAILNCRPDDDPSVRLALLLTETATPNVLLRTRTRTATLVSAADASAAGPRSVYILNAPAQVPHSAAKLAEEVVLVRTPDLIAPGYDVLDVRGCGAQWNREFRSIRLVGVDYTARRARRGGGGGGGVLFQLAVVTFWNKHLKCGFLARILVEGASKAAFVDLVQGLRSDGGGGDGKGLVEEAKRIWEQPGTVQVSVPGRGGDSPGRRIQVEVVNPVAAPEAAGNEEETADERSGMMMPGGGWTFRPGHELQVSGSVTFTEKWEKDYRRTVNAKAGRTKKGAIELTMTSMLWLAVPVAKGEELDQPS</sequence>
<name>G2QIJ6_THET4</name>
<dbReference type="OMA" id="MLMAFRG"/>
<dbReference type="Proteomes" id="UP000007322">
    <property type="component" value="Chromosome 5"/>
</dbReference>
<dbReference type="AlphaFoldDB" id="G2QIJ6"/>
<feature type="domain" description="DUF8212" evidence="2">
    <location>
        <begin position="236"/>
        <end position="372"/>
    </location>
</feature>
<dbReference type="KEGG" id="mtm:MYCTH_71373"/>
<dbReference type="InterPro" id="IPR058525">
    <property type="entry name" value="DUF8212"/>
</dbReference>
<dbReference type="GeneID" id="11506470"/>
<evidence type="ECO:0000259" key="2">
    <source>
        <dbReference type="Pfam" id="PF26640"/>
    </source>
</evidence>
<dbReference type="Pfam" id="PF06985">
    <property type="entry name" value="HET"/>
    <property type="match status" value="1"/>
</dbReference>
<gene>
    <name evidence="3" type="ORF">MYCTH_71373</name>
</gene>
<dbReference type="InterPro" id="IPR010730">
    <property type="entry name" value="HET"/>
</dbReference>
<dbReference type="Pfam" id="PF26640">
    <property type="entry name" value="DUF8212"/>
    <property type="match status" value="1"/>
</dbReference>
<dbReference type="eggNOG" id="KOG4177">
    <property type="taxonomic scope" value="Eukaryota"/>
</dbReference>
<dbReference type="RefSeq" id="XP_003664772.1">
    <property type="nucleotide sequence ID" value="XM_003664724.1"/>
</dbReference>
<evidence type="ECO:0000259" key="1">
    <source>
        <dbReference type="Pfam" id="PF06985"/>
    </source>
</evidence>
<dbReference type="OrthoDB" id="674604at2759"/>
<dbReference type="VEuPathDB" id="FungiDB:MYCTH_71373"/>
<dbReference type="PANTHER" id="PTHR10622">
    <property type="entry name" value="HET DOMAIN-CONTAINING PROTEIN"/>
    <property type="match status" value="1"/>
</dbReference>
<organism evidence="3 4">
    <name type="scientific">Thermothelomyces thermophilus (strain ATCC 42464 / BCRC 31852 / DSM 1799)</name>
    <name type="common">Sporotrichum thermophile</name>
    <dbReference type="NCBI Taxonomy" id="573729"/>
    <lineage>
        <taxon>Eukaryota</taxon>
        <taxon>Fungi</taxon>
        <taxon>Dikarya</taxon>
        <taxon>Ascomycota</taxon>
        <taxon>Pezizomycotina</taxon>
        <taxon>Sordariomycetes</taxon>
        <taxon>Sordariomycetidae</taxon>
        <taxon>Sordariales</taxon>
        <taxon>Chaetomiaceae</taxon>
        <taxon>Thermothelomyces</taxon>
    </lineage>
</organism>
<reference evidence="3 4" key="1">
    <citation type="journal article" date="2011" name="Nat. Biotechnol.">
        <title>Comparative genomic analysis of the thermophilic biomass-degrading fungi Myceliophthora thermophila and Thielavia terrestris.</title>
        <authorList>
            <person name="Berka R.M."/>
            <person name="Grigoriev I.V."/>
            <person name="Otillar R."/>
            <person name="Salamov A."/>
            <person name="Grimwood J."/>
            <person name="Reid I."/>
            <person name="Ishmael N."/>
            <person name="John T."/>
            <person name="Darmond C."/>
            <person name="Moisan M.-C."/>
            <person name="Henrissat B."/>
            <person name="Coutinho P.M."/>
            <person name="Lombard V."/>
            <person name="Natvig D.O."/>
            <person name="Lindquist E."/>
            <person name="Schmutz J."/>
            <person name="Lucas S."/>
            <person name="Harris P."/>
            <person name="Powlowski J."/>
            <person name="Bellemare A."/>
            <person name="Taylor D."/>
            <person name="Butler G."/>
            <person name="de Vries R.P."/>
            <person name="Allijn I.E."/>
            <person name="van den Brink J."/>
            <person name="Ushinsky S."/>
            <person name="Storms R."/>
            <person name="Powell A.J."/>
            <person name="Paulsen I.T."/>
            <person name="Elbourne L.D.H."/>
            <person name="Baker S.E."/>
            <person name="Magnuson J."/>
            <person name="LaBoissiere S."/>
            <person name="Clutterbuck A.J."/>
            <person name="Martinez D."/>
            <person name="Wogulis M."/>
            <person name="de Leon A.L."/>
            <person name="Rey M.W."/>
            <person name="Tsang A."/>
        </authorList>
    </citation>
    <scope>NUCLEOTIDE SEQUENCE [LARGE SCALE GENOMIC DNA]</scope>
    <source>
        <strain evidence="4">ATCC 42464 / BCRC 31852 / DSM 1799</strain>
    </source>
</reference>